<dbReference type="InterPro" id="IPR013325">
    <property type="entry name" value="RNA_pol_sigma_r2"/>
</dbReference>
<comment type="similarity">
    <text evidence="1">Belongs to the sigma-70 factor family. ECF subfamily.</text>
</comment>
<dbReference type="PANTHER" id="PTHR43133">
    <property type="entry name" value="RNA POLYMERASE ECF-TYPE SIGMA FACTO"/>
    <property type="match status" value="1"/>
</dbReference>
<dbReference type="AlphaFoldDB" id="A0AA41Y703"/>
<dbReference type="GO" id="GO:0016987">
    <property type="term" value="F:sigma factor activity"/>
    <property type="evidence" value="ECO:0007669"/>
    <property type="project" value="UniProtKB-KW"/>
</dbReference>
<dbReference type="InterPro" id="IPR014327">
    <property type="entry name" value="RNA_pol_sigma70_bacteroid"/>
</dbReference>
<dbReference type="SUPFAM" id="SSF88659">
    <property type="entry name" value="Sigma3 and sigma4 domains of RNA polymerase sigma factors"/>
    <property type="match status" value="1"/>
</dbReference>
<keyword evidence="4" id="KW-0804">Transcription</keyword>
<feature type="domain" description="RNA polymerase sigma-70 region 2" evidence="5">
    <location>
        <begin position="23"/>
        <end position="89"/>
    </location>
</feature>
<dbReference type="Pfam" id="PF08281">
    <property type="entry name" value="Sigma70_r4_2"/>
    <property type="match status" value="1"/>
</dbReference>
<keyword evidence="3" id="KW-0731">Sigma factor</keyword>
<dbReference type="GO" id="GO:0006352">
    <property type="term" value="P:DNA-templated transcription initiation"/>
    <property type="evidence" value="ECO:0007669"/>
    <property type="project" value="InterPro"/>
</dbReference>
<keyword evidence="8" id="KW-1185">Reference proteome</keyword>
<dbReference type="SUPFAM" id="SSF88946">
    <property type="entry name" value="Sigma2 domain of RNA polymerase sigma factors"/>
    <property type="match status" value="1"/>
</dbReference>
<dbReference type="RefSeq" id="WP_282590673.1">
    <property type="nucleotide sequence ID" value="NZ_JAPAAF010000004.1"/>
</dbReference>
<comment type="caution">
    <text evidence="7">The sequence shown here is derived from an EMBL/GenBank/DDBJ whole genome shotgun (WGS) entry which is preliminary data.</text>
</comment>
<evidence type="ECO:0000313" key="7">
    <source>
        <dbReference type="EMBL" id="MCW0482068.1"/>
    </source>
</evidence>
<accession>A0AA41Y703</accession>
<evidence type="ECO:0000259" key="6">
    <source>
        <dbReference type="Pfam" id="PF08281"/>
    </source>
</evidence>
<proteinExistence type="inferred from homology"/>
<reference evidence="7" key="1">
    <citation type="submission" date="2022-10" db="EMBL/GenBank/DDBJ databases">
        <title>Gaoshiqiia sediminis gen. nov., sp. nov., isolated from coastal sediment.</title>
        <authorList>
            <person name="Yu W.X."/>
            <person name="Mu D.S."/>
            <person name="Du J.Z."/>
            <person name="Liang Y.Q."/>
        </authorList>
    </citation>
    <scope>NUCLEOTIDE SEQUENCE</scope>
    <source>
        <strain evidence="7">A06</strain>
    </source>
</reference>
<evidence type="ECO:0000256" key="3">
    <source>
        <dbReference type="ARBA" id="ARBA00023082"/>
    </source>
</evidence>
<dbReference type="InterPro" id="IPR013324">
    <property type="entry name" value="RNA_pol_sigma_r3/r4-like"/>
</dbReference>
<evidence type="ECO:0000256" key="1">
    <source>
        <dbReference type="ARBA" id="ARBA00010641"/>
    </source>
</evidence>
<dbReference type="Gene3D" id="1.10.10.10">
    <property type="entry name" value="Winged helix-like DNA-binding domain superfamily/Winged helix DNA-binding domain"/>
    <property type="match status" value="1"/>
</dbReference>
<gene>
    <name evidence="7" type="ORF">N2K84_04950</name>
</gene>
<evidence type="ECO:0000259" key="5">
    <source>
        <dbReference type="Pfam" id="PF04542"/>
    </source>
</evidence>
<dbReference type="NCBIfam" id="TIGR02985">
    <property type="entry name" value="Sig70_bacteroi1"/>
    <property type="match status" value="1"/>
</dbReference>
<dbReference type="GO" id="GO:0003677">
    <property type="term" value="F:DNA binding"/>
    <property type="evidence" value="ECO:0007669"/>
    <property type="project" value="InterPro"/>
</dbReference>
<dbReference type="EMBL" id="JAPAAF010000004">
    <property type="protein sequence ID" value="MCW0482068.1"/>
    <property type="molecule type" value="Genomic_DNA"/>
</dbReference>
<feature type="domain" description="RNA polymerase sigma factor 70 region 4 type 2" evidence="6">
    <location>
        <begin position="118"/>
        <end position="162"/>
    </location>
</feature>
<dbReference type="Proteomes" id="UP001163821">
    <property type="component" value="Unassembled WGS sequence"/>
</dbReference>
<evidence type="ECO:0000256" key="2">
    <source>
        <dbReference type="ARBA" id="ARBA00023015"/>
    </source>
</evidence>
<dbReference type="InterPro" id="IPR007627">
    <property type="entry name" value="RNA_pol_sigma70_r2"/>
</dbReference>
<dbReference type="InterPro" id="IPR039425">
    <property type="entry name" value="RNA_pol_sigma-70-like"/>
</dbReference>
<protein>
    <submittedName>
        <fullName evidence="7">RNA polymerase sigma-70 factor</fullName>
    </submittedName>
</protein>
<dbReference type="Gene3D" id="1.10.1740.10">
    <property type="match status" value="1"/>
</dbReference>
<dbReference type="InterPro" id="IPR036388">
    <property type="entry name" value="WH-like_DNA-bd_sf"/>
</dbReference>
<keyword evidence="2" id="KW-0805">Transcription regulation</keyword>
<name>A0AA41Y703_9BACT</name>
<dbReference type="CDD" id="cd06171">
    <property type="entry name" value="Sigma70_r4"/>
    <property type="match status" value="1"/>
</dbReference>
<dbReference type="Pfam" id="PF04542">
    <property type="entry name" value="Sigma70_r2"/>
    <property type="match status" value="1"/>
</dbReference>
<evidence type="ECO:0000313" key="8">
    <source>
        <dbReference type="Proteomes" id="UP001163821"/>
    </source>
</evidence>
<sequence length="179" mass="21460">MDRTDEQLFQQIRDDDYFSYNQLFMRYYARLCAFVYEYLQDEAVAEDLIQDLFLKLWAERKRIEIRERVISYLYKASRNAALNHLRSEKNRQKAINTLPLTESQPEDEFTDFDEFVVQLQACIDELPDRSKQVFVMSRIDGFKLAEISEKLGISVKTIKNQIWKSMQYLRSCLKQKNVL</sequence>
<dbReference type="InterPro" id="IPR014284">
    <property type="entry name" value="RNA_pol_sigma-70_dom"/>
</dbReference>
<dbReference type="PANTHER" id="PTHR43133:SF46">
    <property type="entry name" value="RNA POLYMERASE SIGMA-70 FACTOR ECF SUBFAMILY"/>
    <property type="match status" value="1"/>
</dbReference>
<dbReference type="InterPro" id="IPR013249">
    <property type="entry name" value="RNA_pol_sigma70_r4_t2"/>
</dbReference>
<dbReference type="NCBIfam" id="TIGR02937">
    <property type="entry name" value="sigma70-ECF"/>
    <property type="match status" value="1"/>
</dbReference>
<evidence type="ECO:0000256" key="4">
    <source>
        <dbReference type="ARBA" id="ARBA00023163"/>
    </source>
</evidence>
<organism evidence="7 8">
    <name type="scientific">Gaoshiqia sediminis</name>
    <dbReference type="NCBI Taxonomy" id="2986998"/>
    <lineage>
        <taxon>Bacteria</taxon>
        <taxon>Pseudomonadati</taxon>
        <taxon>Bacteroidota</taxon>
        <taxon>Bacteroidia</taxon>
        <taxon>Marinilabiliales</taxon>
        <taxon>Prolixibacteraceae</taxon>
        <taxon>Gaoshiqia</taxon>
    </lineage>
</organism>